<dbReference type="RefSeq" id="WP_167387517.1">
    <property type="nucleotide sequence ID" value="NZ_FXAT01000006.1"/>
</dbReference>
<dbReference type="AlphaFoldDB" id="A0A1X7LHF6"/>
<evidence type="ECO:0000313" key="2">
    <source>
        <dbReference type="Proteomes" id="UP000193228"/>
    </source>
</evidence>
<protein>
    <submittedName>
        <fullName evidence="1">Uncharacterized protein</fullName>
    </submittedName>
</protein>
<accession>A0A1X7LHF6</accession>
<gene>
    <name evidence="1" type="ORF">SAMN06265784_1061</name>
</gene>
<evidence type="ECO:0000313" key="1">
    <source>
        <dbReference type="EMBL" id="SMG52619.1"/>
    </source>
</evidence>
<name>A0A1X7LHF6_9BURK</name>
<organism evidence="1 2">
    <name type="scientific">Paraburkholderia susongensis</name>
    <dbReference type="NCBI Taxonomy" id="1515439"/>
    <lineage>
        <taxon>Bacteria</taxon>
        <taxon>Pseudomonadati</taxon>
        <taxon>Pseudomonadota</taxon>
        <taxon>Betaproteobacteria</taxon>
        <taxon>Burkholderiales</taxon>
        <taxon>Burkholderiaceae</taxon>
        <taxon>Paraburkholderia</taxon>
    </lineage>
</organism>
<dbReference type="Proteomes" id="UP000193228">
    <property type="component" value="Unassembled WGS sequence"/>
</dbReference>
<keyword evidence="2" id="KW-1185">Reference proteome</keyword>
<reference evidence="2" key="1">
    <citation type="submission" date="2017-04" db="EMBL/GenBank/DDBJ databases">
        <authorList>
            <person name="Varghese N."/>
            <person name="Submissions S."/>
        </authorList>
    </citation>
    <scope>NUCLEOTIDE SEQUENCE [LARGE SCALE GENOMIC DNA]</scope>
    <source>
        <strain evidence="2">LMG 29540</strain>
    </source>
</reference>
<dbReference type="EMBL" id="FXAT01000006">
    <property type="protein sequence ID" value="SMG52619.1"/>
    <property type="molecule type" value="Genomic_DNA"/>
</dbReference>
<proteinExistence type="predicted"/>
<sequence length="64" mass="6780">MASFACGELTNINGNAVAPLSDFAEVQIGHLHRANHSGLLEPRGTCTVLKAPGVFDKTTWSVMP</sequence>